<sequence length="289" mass="32400">MKTNDSMCVRPSWYLSADMQLHVVSPLVLFWVLGSRRAAWAALAAALLASLAAAFAFCAIYPSPFSKAALGASIQKIANYTQFYYKNTLVRSPPFIIGMLFGYILHTRRGLETKLPQWVKIVWHSLALGAFMYVIGIVHPSMQSDWDNQLADIVNNSFRRSCWSLALCWMIFACAHGYGGPVNWFLSLRLWKFLARISYAIYLFHSLVQLTTASAAVASVYFNVGTLFSSLASDLVYTILISAAACVLIEEPAFSLQRMLFRGYFGPRKQTEDGNKLASVQEEKEKDIE</sequence>
<reference evidence="1 2" key="1">
    <citation type="journal article" date="2022" name="Genome Biol. Evol.">
        <title>The Spruce Budworm Genome: Reconstructing the Evolutionary History of Antifreeze Proteins.</title>
        <authorList>
            <person name="Beliveau C."/>
            <person name="Gagne P."/>
            <person name="Picq S."/>
            <person name="Vernygora O."/>
            <person name="Keeling C.I."/>
            <person name="Pinkney K."/>
            <person name="Doucet D."/>
            <person name="Wen F."/>
            <person name="Johnston J.S."/>
            <person name="Maaroufi H."/>
            <person name="Boyle B."/>
            <person name="Laroche J."/>
            <person name="Dewar K."/>
            <person name="Juretic N."/>
            <person name="Blackburn G."/>
            <person name="Nisole A."/>
            <person name="Brunet B."/>
            <person name="Brandao M."/>
            <person name="Lumley L."/>
            <person name="Duan J."/>
            <person name="Quan G."/>
            <person name="Lucarotti C.J."/>
            <person name="Roe A.D."/>
            <person name="Sperling F.A.H."/>
            <person name="Levesque R.C."/>
            <person name="Cusson M."/>
        </authorList>
    </citation>
    <scope>NUCLEOTIDE SEQUENCE [LARGE SCALE GENOMIC DNA]</scope>
    <source>
        <strain evidence="1">Glfc:IPQL:Cfum</strain>
    </source>
</reference>
<gene>
    <name evidence="1" type="ORF">MSG28_014507</name>
</gene>
<proteinExistence type="predicted"/>
<comment type="caution">
    <text evidence="1">The sequence shown here is derived from an EMBL/GenBank/DDBJ whole genome shotgun (WGS) entry which is preliminary data.</text>
</comment>
<dbReference type="Proteomes" id="UP001064048">
    <property type="component" value="Chromosome 26"/>
</dbReference>
<dbReference type="EMBL" id="CM046126">
    <property type="protein sequence ID" value="KAI8426825.1"/>
    <property type="molecule type" value="Genomic_DNA"/>
</dbReference>
<evidence type="ECO:0000313" key="2">
    <source>
        <dbReference type="Proteomes" id="UP001064048"/>
    </source>
</evidence>
<protein>
    <submittedName>
        <fullName evidence="1">Uncharacterized protein</fullName>
    </submittedName>
</protein>
<keyword evidence="2" id="KW-1185">Reference proteome</keyword>
<name>A0ACC0JRZ0_CHOFU</name>
<evidence type="ECO:0000313" key="1">
    <source>
        <dbReference type="EMBL" id="KAI8426825.1"/>
    </source>
</evidence>
<accession>A0ACC0JRZ0</accession>
<organism evidence="1 2">
    <name type="scientific">Choristoneura fumiferana</name>
    <name type="common">Spruce budworm moth</name>
    <name type="synonym">Archips fumiferana</name>
    <dbReference type="NCBI Taxonomy" id="7141"/>
    <lineage>
        <taxon>Eukaryota</taxon>
        <taxon>Metazoa</taxon>
        <taxon>Ecdysozoa</taxon>
        <taxon>Arthropoda</taxon>
        <taxon>Hexapoda</taxon>
        <taxon>Insecta</taxon>
        <taxon>Pterygota</taxon>
        <taxon>Neoptera</taxon>
        <taxon>Endopterygota</taxon>
        <taxon>Lepidoptera</taxon>
        <taxon>Glossata</taxon>
        <taxon>Ditrysia</taxon>
        <taxon>Tortricoidea</taxon>
        <taxon>Tortricidae</taxon>
        <taxon>Tortricinae</taxon>
        <taxon>Choristoneura</taxon>
    </lineage>
</organism>